<dbReference type="EMBL" id="JAMOIM010000002">
    <property type="protein sequence ID" value="MCW6507347.1"/>
    <property type="molecule type" value="Genomic_DNA"/>
</dbReference>
<protein>
    <submittedName>
        <fullName evidence="1">Flagellar protein FlgN</fullName>
    </submittedName>
</protein>
<evidence type="ECO:0000313" key="1">
    <source>
        <dbReference type="EMBL" id="MCW6507347.1"/>
    </source>
</evidence>
<keyword evidence="1" id="KW-0966">Cell projection</keyword>
<sequence length="132" mass="14709">MTALPAPAEAGARLPTSIFSFAAFEAVAERLEAVLDTETDALKKNRPCDMNEICQRKRQSLLELSRFLPRLATSEEREGARSRLGTLSVKLEYNRQAIDVQLRAVREISDIIASSMREAESDGTYSFMTGRP</sequence>
<organism evidence="1 2">
    <name type="scientific">Lichenifustis flavocetrariae</name>
    <dbReference type="NCBI Taxonomy" id="2949735"/>
    <lineage>
        <taxon>Bacteria</taxon>
        <taxon>Pseudomonadati</taxon>
        <taxon>Pseudomonadota</taxon>
        <taxon>Alphaproteobacteria</taxon>
        <taxon>Hyphomicrobiales</taxon>
        <taxon>Lichenihabitantaceae</taxon>
        <taxon>Lichenifustis</taxon>
    </lineage>
</organism>
<accession>A0AA41Z139</accession>
<dbReference type="Proteomes" id="UP001165667">
    <property type="component" value="Unassembled WGS sequence"/>
</dbReference>
<evidence type="ECO:0000313" key="2">
    <source>
        <dbReference type="Proteomes" id="UP001165667"/>
    </source>
</evidence>
<reference evidence="1" key="1">
    <citation type="submission" date="2022-05" db="EMBL/GenBank/DDBJ databases">
        <authorList>
            <person name="Pankratov T."/>
        </authorList>
    </citation>
    <scope>NUCLEOTIDE SEQUENCE</scope>
    <source>
        <strain evidence="1">BP6-180914</strain>
    </source>
</reference>
<name>A0AA41Z139_9HYPH</name>
<gene>
    <name evidence="1" type="ORF">M8523_04855</name>
</gene>
<comment type="caution">
    <text evidence="1">The sequence shown here is derived from an EMBL/GenBank/DDBJ whole genome shotgun (WGS) entry which is preliminary data.</text>
</comment>
<keyword evidence="1" id="KW-0969">Cilium</keyword>
<dbReference type="RefSeq" id="WP_282583703.1">
    <property type="nucleotide sequence ID" value="NZ_JAMOIM010000002.1"/>
</dbReference>
<dbReference type="AlphaFoldDB" id="A0AA41Z139"/>
<proteinExistence type="predicted"/>
<keyword evidence="1" id="KW-0282">Flagellum</keyword>
<keyword evidence="2" id="KW-1185">Reference proteome</keyword>